<dbReference type="Proteomes" id="UP001189429">
    <property type="component" value="Unassembled WGS sequence"/>
</dbReference>
<dbReference type="EMBL" id="CAUYUJ010016549">
    <property type="protein sequence ID" value="CAK0866571.1"/>
    <property type="molecule type" value="Genomic_DNA"/>
</dbReference>
<evidence type="ECO:0000313" key="1">
    <source>
        <dbReference type="EMBL" id="CAK0866571.1"/>
    </source>
</evidence>
<accession>A0ABN9V462</accession>
<gene>
    <name evidence="1" type="ORF">PCOR1329_LOCUS53725</name>
</gene>
<protein>
    <submittedName>
        <fullName evidence="1">Uncharacterized protein</fullName>
    </submittedName>
</protein>
<feature type="non-terminal residue" evidence="1">
    <location>
        <position position="1"/>
    </location>
</feature>
<reference evidence="1" key="1">
    <citation type="submission" date="2023-10" db="EMBL/GenBank/DDBJ databases">
        <authorList>
            <person name="Chen Y."/>
            <person name="Shah S."/>
            <person name="Dougan E. K."/>
            <person name="Thang M."/>
            <person name="Chan C."/>
        </authorList>
    </citation>
    <scope>NUCLEOTIDE SEQUENCE [LARGE SCALE GENOMIC DNA]</scope>
</reference>
<name>A0ABN9V462_9DINO</name>
<keyword evidence="2" id="KW-1185">Reference proteome</keyword>
<organism evidence="1 2">
    <name type="scientific">Prorocentrum cordatum</name>
    <dbReference type="NCBI Taxonomy" id="2364126"/>
    <lineage>
        <taxon>Eukaryota</taxon>
        <taxon>Sar</taxon>
        <taxon>Alveolata</taxon>
        <taxon>Dinophyceae</taxon>
        <taxon>Prorocentrales</taxon>
        <taxon>Prorocentraceae</taxon>
        <taxon>Prorocentrum</taxon>
    </lineage>
</organism>
<proteinExistence type="predicted"/>
<evidence type="ECO:0000313" key="2">
    <source>
        <dbReference type="Proteomes" id="UP001189429"/>
    </source>
</evidence>
<comment type="caution">
    <text evidence="1">The sequence shown here is derived from an EMBL/GenBank/DDBJ whole genome shotgun (WGS) entry which is preliminary data.</text>
</comment>
<sequence>DIMKQRVVSASFDNATADSVRAFAEKGAESFDDPGGAFASIQASLEKQKASISLSAKVTQYAEVASNWARANRGKESIESADALNQVTNLAKGLDGMYLSDADSATRETAALEVLTILNDMLCGSATNTYSASVAELKEVATIASACKTLRSQVPDDEGMEKLSFVILFTENLDLADSLLKYMSLPDGAAARVKADKTLAITQEAVAAFDSLLKAAAGAASTRLEQWQVALRCRLTAQAEIGLPARRQKLDESAIPIERLQFGTARGELWSGGLAADAELDQLLAHATDSILADYAAPLTVKNHAVTLSTRETEWTAAAKLYQQHDQTVTEQYQKMVMHTKVRVSEATCLMALKEFSGRPMKLKRLLSSERDELAASGWWEHVQPALRAQVEDATKWSRKAAGAGES</sequence>